<organism evidence="3 4">
    <name type="scientific">Oceanobacillus halophilus</name>
    <dbReference type="NCBI Taxonomy" id="930130"/>
    <lineage>
        <taxon>Bacteria</taxon>
        <taxon>Bacillati</taxon>
        <taxon>Bacillota</taxon>
        <taxon>Bacilli</taxon>
        <taxon>Bacillales</taxon>
        <taxon>Bacillaceae</taxon>
        <taxon>Oceanobacillus</taxon>
    </lineage>
</organism>
<feature type="domain" description="SAF" evidence="2">
    <location>
        <begin position="39"/>
        <end position="101"/>
    </location>
</feature>
<proteinExistence type="predicted"/>
<dbReference type="InterPro" id="IPR031571">
    <property type="entry name" value="RcpC_dom"/>
</dbReference>
<gene>
    <name evidence="3" type="primary">cpaB</name>
    <name evidence="3" type="ORF">D8M06_10815</name>
</gene>
<keyword evidence="1" id="KW-0812">Transmembrane</keyword>
<dbReference type="InterPro" id="IPR017592">
    <property type="entry name" value="Pilus_assmbl_Flp-typ_CpaB"/>
</dbReference>
<protein>
    <submittedName>
        <fullName evidence="3">Flp pilus assembly protein CpaB</fullName>
    </submittedName>
</protein>
<dbReference type="EMBL" id="RBZP01000007">
    <property type="protein sequence ID" value="RKQ33257.1"/>
    <property type="molecule type" value="Genomic_DNA"/>
</dbReference>
<evidence type="ECO:0000313" key="4">
    <source>
        <dbReference type="Proteomes" id="UP000269301"/>
    </source>
</evidence>
<sequence length="223" mass="24578">MKTKTILLLAIIMGIITTFLFFGIANPLNKEEVVEQQTVQVVKAKDKIAENQVITRDLVELETVIEENIPPQALTNISDVEGKFAETVIQQGEIVIAPRIKEQQEETIFVSRKVKDGYRAVSVGATIVQSVTNLLEPGDYVDIIFSEGKEGGIKSSQILSDVHVLAVGRKMSAPMNDESTYTEYSAVTLELKPNDALKLVNASERGNIHFTLHPSTIQPGEEE</sequence>
<dbReference type="Pfam" id="PF16976">
    <property type="entry name" value="RcpC"/>
    <property type="match status" value="1"/>
</dbReference>
<dbReference type="InterPro" id="IPR013974">
    <property type="entry name" value="SAF"/>
</dbReference>
<keyword evidence="1" id="KW-0472">Membrane</keyword>
<comment type="caution">
    <text evidence="3">The sequence shown here is derived from an EMBL/GenBank/DDBJ whole genome shotgun (WGS) entry which is preliminary data.</text>
</comment>
<dbReference type="NCBIfam" id="TIGR03177">
    <property type="entry name" value="pilus_cpaB"/>
    <property type="match status" value="1"/>
</dbReference>
<reference evidence="3 4" key="1">
    <citation type="journal article" date="2016" name="Int. J. Syst. Evol. Microbiol.">
        <title>Oceanobacillus halophilus sp. nov., a novel moderately halophilic bacterium from a hypersaline lake.</title>
        <authorList>
            <person name="Amoozegar M.A."/>
            <person name="Bagheri M."/>
            <person name="Makhdoumi A."/>
            <person name="Nikou M.M."/>
            <person name="Fazeli S.A.S."/>
            <person name="Schumann P."/>
            <person name="Sproer C."/>
            <person name="Sanchez-Porro C."/>
            <person name="Ventosa A."/>
        </authorList>
    </citation>
    <scope>NUCLEOTIDE SEQUENCE [LARGE SCALE GENOMIC DNA]</scope>
    <source>
        <strain evidence="3 4">DSM 23996</strain>
    </source>
</reference>
<keyword evidence="1" id="KW-1133">Transmembrane helix</keyword>
<dbReference type="Proteomes" id="UP000269301">
    <property type="component" value="Unassembled WGS sequence"/>
</dbReference>
<dbReference type="Gene3D" id="3.90.1210.10">
    <property type="entry name" value="Antifreeze-like/N-acetylneuraminic acid synthase C-terminal domain"/>
    <property type="match status" value="1"/>
</dbReference>
<dbReference type="SMART" id="SM00858">
    <property type="entry name" value="SAF"/>
    <property type="match status" value="1"/>
</dbReference>
<keyword evidence="4" id="KW-1185">Reference proteome</keyword>
<dbReference type="AlphaFoldDB" id="A0A495A4N2"/>
<feature type="transmembrane region" description="Helical" evidence="1">
    <location>
        <begin position="7"/>
        <end position="25"/>
    </location>
</feature>
<evidence type="ECO:0000313" key="3">
    <source>
        <dbReference type="EMBL" id="RKQ33257.1"/>
    </source>
</evidence>
<dbReference type="CDD" id="cd11614">
    <property type="entry name" value="SAF_CpaB_FlgA_like"/>
    <property type="match status" value="1"/>
</dbReference>
<dbReference type="OrthoDB" id="1757906at2"/>
<evidence type="ECO:0000259" key="2">
    <source>
        <dbReference type="SMART" id="SM00858"/>
    </source>
</evidence>
<name>A0A495A4N2_9BACI</name>
<dbReference type="Pfam" id="PF08666">
    <property type="entry name" value="SAF"/>
    <property type="match status" value="1"/>
</dbReference>
<evidence type="ECO:0000256" key="1">
    <source>
        <dbReference type="SAM" id="Phobius"/>
    </source>
</evidence>
<accession>A0A495A4N2</accession>
<dbReference type="RefSeq" id="WP_121204419.1">
    <property type="nucleotide sequence ID" value="NZ_RBZP01000007.1"/>
</dbReference>